<dbReference type="HOGENOM" id="CLU_139217_0_0_4"/>
<protein>
    <recommendedName>
        <fullName evidence="3">DUF3293 domain-containing protein</fullName>
    </recommendedName>
</protein>
<dbReference type="Pfam" id="PF11697">
    <property type="entry name" value="DUF3293"/>
    <property type="match status" value="1"/>
</dbReference>
<evidence type="ECO:0000313" key="2">
    <source>
        <dbReference type="Proteomes" id="UP000015559"/>
    </source>
</evidence>
<organism evidence="1 2">
    <name type="scientific">Sulfuricella denitrificans (strain DSM 22764 / NBRC 105220 / skB26)</name>
    <dbReference type="NCBI Taxonomy" id="1163617"/>
    <lineage>
        <taxon>Bacteria</taxon>
        <taxon>Pseudomonadati</taxon>
        <taxon>Pseudomonadota</taxon>
        <taxon>Betaproteobacteria</taxon>
        <taxon>Nitrosomonadales</taxon>
        <taxon>Sulfuricellaceae</taxon>
        <taxon>Sulfuricella</taxon>
    </lineage>
</organism>
<name>S6AAR8_SULDS</name>
<evidence type="ECO:0000313" key="1">
    <source>
        <dbReference type="EMBL" id="BAN36185.1"/>
    </source>
</evidence>
<reference evidence="1 2" key="1">
    <citation type="journal article" date="2012" name="Appl. Environ. Microbiol.">
        <title>Draft genome sequence of a psychrotolerant sulfur-oxidizing bacterium, Sulfuricella denitrificans skB26, and proteomic insights into cold adaptation.</title>
        <authorList>
            <person name="Watanabe T."/>
            <person name="Kojima H."/>
            <person name="Fukui M."/>
        </authorList>
    </citation>
    <scope>NUCLEOTIDE SEQUENCE [LARGE SCALE GENOMIC DNA]</scope>
    <source>
        <strain evidence="2">skB26</strain>
    </source>
</reference>
<gene>
    <name evidence="1" type="ORF">SCD_n02377</name>
</gene>
<dbReference type="EMBL" id="AP013066">
    <property type="protein sequence ID" value="BAN36185.1"/>
    <property type="molecule type" value="Genomic_DNA"/>
</dbReference>
<dbReference type="AlphaFoldDB" id="S6AAR8"/>
<accession>S6AAR8</accession>
<dbReference type="OrthoDB" id="8548211at2"/>
<evidence type="ECO:0008006" key="3">
    <source>
        <dbReference type="Google" id="ProtNLM"/>
    </source>
</evidence>
<dbReference type="RefSeq" id="WP_009205382.1">
    <property type="nucleotide sequence ID" value="NC_022357.1"/>
</dbReference>
<dbReference type="eggNOG" id="ENOG5033AYA">
    <property type="taxonomic scope" value="Bacteria"/>
</dbReference>
<keyword evidence="2" id="KW-1185">Reference proteome</keyword>
<dbReference type="STRING" id="1163617.SCD_n02377"/>
<proteinExistence type="predicted"/>
<dbReference type="InterPro" id="IPR021710">
    <property type="entry name" value="DUF3293"/>
</dbReference>
<dbReference type="Proteomes" id="UP000015559">
    <property type="component" value="Chromosome"/>
</dbReference>
<sequence length="142" mass="15513">MFSESAIPAATIKAYLATDYKVMAAESFVLNIGRASPELALRFNLDRTDSAAYITAWNPFGELTSDSDNHAAQQELLAEIKALGLPYLDGEGRDPSGRWPGEPSFLVFGISLEAAKKLARQFRQNGFVYAGSDATPRLILLR</sequence>
<dbReference type="KEGG" id="sdr:SCD_n02377"/>